<evidence type="ECO:0000313" key="4">
    <source>
        <dbReference type="Proteomes" id="UP000663829"/>
    </source>
</evidence>
<dbReference type="AlphaFoldDB" id="A0A814SWA7"/>
<sequence length="441" mass="50587">MPVVTCFRSVFEGIKAYLIELNLYKNQSTDPHDLKNQRIATWLYIIALTTVIIILILFQLLLEQTRIVQVDSASFLTYENLFQRYPTTLRCPCSEITIKYQEFVSLQPSYHQVCSSDFVSQKWIDYLFNENASHYFPGDLRATASGQFQILSTLCRIANETVSNALTLFKTTAFVNSELLTVEVFQLETRALCDLFKVTTLSAFTRILQVIQQTMTENLLMSAMETNVVALFYRLNVGLNAVGFQHPDGTWCWCSIVDDQCQVQSGIYDWFEQESYGYYYKGQPATLLIPGFYAGCLSLSSLLISTLESFYNQTFLEEIQSYIKPLILENFTALKSSATSQSYQFNTTVEVLAENLFVEQWHENLSYQNYFQQCSPSQCTYSYLERFNILQVVTTLIKVYGGLTTILKLLMPLILNLSRRRLVSQPNIPSKQTTASIKTVH</sequence>
<organism evidence="2 4">
    <name type="scientific">Didymodactylos carnosus</name>
    <dbReference type="NCBI Taxonomy" id="1234261"/>
    <lineage>
        <taxon>Eukaryota</taxon>
        <taxon>Metazoa</taxon>
        <taxon>Spiralia</taxon>
        <taxon>Gnathifera</taxon>
        <taxon>Rotifera</taxon>
        <taxon>Eurotatoria</taxon>
        <taxon>Bdelloidea</taxon>
        <taxon>Philodinida</taxon>
        <taxon>Philodinidae</taxon>
        <taxon>Didymodactylos</taxon>
    </lineage>
</organism>
<dbReference type="EMBL" id="CAJNOQ010006869">
    <property type="protein sequence ID" value="CAF1150030.1"/>
    <property type="molecule type" value="Genomic_DNA"/>
</dbReference>
<accession>A0A814SWA7</accession>
<evidence type="ECO:0000313" key="2">
    <source>
        <dbReference type="EMBL" id="CAF1150030.1"/>
    </source>
</evidence>
<dbReference type="EMBL" id="CAJOBC010006869">
    <property type="protein sequence ID" value="CAF3913578.1"/>
    <property type="molecule type" value="Genomic_DNA"/>
</dbReference>
<dbReference type="Proteomes" id="UP000663829">
    <property type="component" value="Unassembled WGS sequence"/>
</dbReference>
<keyword evidence="1" id="KW-1133">Transmembrane helix</keyword>
<name>A0A814SWA7_9BILA</name>
<proteinExistence type="predicted"/>
<evidence type="ECO:0000256" key="1">
    <source>
        <dbReference type="SAM" id="Phobius"/>
    </source>
</evidence>
<keyword evidence="1" id="KW-0812">Transmembrane</keyword>
<keyword evidence="4" id="KW-1185">Reference proteome</keyword>
<reference evidence="2" key="1">
    <citation type="submission" date="2021-02" db="EMBL/GenBank/DDBJ databases">
        <authorList>
            <person name="Nowell W R."/>
        </authorList>
    </citation>
    <scope>NUCLEOTIDE SEQUENCE</scope>
</reference>
<evidence type="ECO:0000313" key="3">
    <source>
        <dbReference type="EMBL" id="CAF3913578.1"/>
    </source>
</evidence>
<dbReference type="OrthoDB" id="10053083at2759"/>
<comment type="caution">
    <text evidence="2">The sequence shown here is derived from an EMBL/GenBank/DDBJ whole genome shotgun (WGS) entry which is preliminary data.</text>
</comment>
<keyword evidence="1" id="KW-0472">Membrane</keyword>
<protein>
    <submittedName>
        <fullName evidence="2">Uncharacterized protein</fullName>
    </submittedName>
</protein>
<gene>
    <name evidence="2" type="ORF">GPM918_LOCUS21131</name>
    <name evidence="3" type="ORF">SRO942_LOCUS21128</name>
</gene>
<dbReference type="Proteomes" id="UP000681722">
    <property type="component" value="Unassembled WGS sequence"/>
</dbReference>
<feature type="transmembrane region" description="Helical" evidence="1">
    <location>
        <begin position="42"/>
        <end position="62"/>
    </location>
</feature>